<evidence type="ECO:0000313" key="7">
    <source>
        <dbReference type="Proteomes" id="UP000640333"/>
    </source>
</evidence>
<evidence type="ECO:0000259" key="4">
    <source>
        <dbReference type="PROSITE" id="PS50042"/>
    </source>
</evidence>
<dbReference type="PROSITE" id="PS51063">
    <property type="entry name" value="HTH_CRP_2"/>
    <property type="match status" value="1"/>
</dbReference>
<dbReference type="GO" id="GO:0003700">
    <property type="term" value="F:DNA-binding transcription factor activity"/>
    <property type="evidence" value="ECO:0007669"/>
    <property type="project" value="TreeGrafter"/>
</dbReference>
<dbReference type="GO" id="GO:0003677">
    <property type="term" value="F:DNA binding"/>
    <property type="evidence" value="ECO:0007669"/>
    <property type="project" value="UniProtKB-KW"/>
</dbReference>
<organism evidence="6 7">
    <name type="scientific">Pontibacterium sinense</name>
    <dbReference type="NCBI Taxonomy" id="2781979"/>
    <lineage>
        <taxon>Bacteria</taxon>
        <taxon>Pseudomonadati</taxon>
        <taxon>Pseudomonadota</taxon>
        <taxon>Gammaproteobacteria</taxon>
        <taxon>Oceanospirillales</taxon>
        <taxon>Oceanospirillaceae</taxon>
        <taxon>Pontibacterium</taxon>
    </lineage>
</organism>
<accession>A0A8J7FGU8</accession>
<proteinExistence type="predicted"/>
<dbReference type="AlphaFoldDB" id="A0A8J7FGU8"/>
<keyword evidence="2" id="KW-0238">DNA-binding</keyword>
<dbReference type="InterPro" id="IPR000595">
    <property type="entry name" value="cNMP-bd_dom"/>
</dbReference>
<name>A0A8J7FGU8_9GAMM</name>
<dbReference type="PANTHER" id="PTHR24567">
    <property type="entry name" value="CRP FAMILY TRANSCRIPTIONAL REGULATORY PROTEIN"/>
    <property type="match status" value="1"/>
</dbReference>
<gene>
    <name evidence="6" type="ORF">IOQ59_00645</name>
</gene>
<reference evidence="6" key="1">
    <citation type="submission" date="2020-10" db="EMBL/GenBank/DDBJ databases">
        <title>Bacterium isolated from coastal waters sediment.</title>
        <authorList>
            <person name="Chen R.-J."/>
            <person name="Lu D.-C."/>
            <person name="Zhu K.-L."/>
            <person name="Du Z.-J."/>
        </authorList>
    </citation>
    <scope>NUCLEOTIDE SEQUENCE</scope>
    <source>
        <strain evidence="6">N1Y112</strain>
    </source>
</reference>
<dbReference type="SMART" id="SM00419">
    <property type="entry name" value="HTH_CRP"/>
    <property type="match status" value="1"/>
</dbReference>
<keyword evidence="7" id="KW-1185">Reference proteome</keyword>
<feature type="domain" description="Cyclic nucleotide-binding" evidence="4">
    <location>
        <begin position="25"/>
        <end position="133"/>
    </location>
</feature>
<dbReference type="Gene3D" id="2.60.120.10">
    <property type="entry name" value="Jelly Rolls"/>
    <property type="match status" value="1"/>
</dbReference>
<dbReference type="InterPro" id="IPR036388">
    <property type="entry name" value="WH-like_DNA-bd_sf"/>
</dbReference>
<dbReference type="Gene3D" id="1.10.10.10">
    <property type="entry name" value="Winged helix-like DNA-binding domain superfamily/Winged helix DNA-binding domain"/>
    <property type="match status" value="1"/>
</dbReference>
<evidence type="ECO:0000259" key="5">
    <source>
        <dbReference type="PROSITE" id="PS51063"/>
    </source>
</evidence>
<dbReference type="InterPro" id="IPR050397">
    <property type="entry name" value="Env_Response_Regulators"/>
</dbReference>
<dbReference type="SMART" id="SM00100">
    <property type="entry name" value="cNMP"/>
    <property type="match status" value="1"/>
</dbReference>
<dbReference type="Pfam" id="PF13545">
    <property type="entry name" value="HTH_Crp_2"/>
    <property type="match status" value="1"/>
</dbReference>
<protein>
    <submittedName>
        <fullName evidence="6">Crp/Fnr family transcriptional regulator</fullName>
    </submittedName>
</protein>
<dbReference type="PROSITE" id="PS50042">
    <property type="entry name" value="CNMP_BINDING_3"/>
    <property type="match status" value="1"/>
</dbReference>
<evidence type="ECO:0000256" key="2">
    <source>
        <dbReference type="ARBA" id="ARBA00023125"/>
    </source>
</evidence>
<dbReference type="InterPro" id="IPR018490">
    <property type="entry name" value="cNMP-bd_dom_sf"/>
</dbReference>
<dbReference type="EMBL" id="JADEYS010000001">
    <property type="protein sequence ID" value="MBE9395758.1"/>
    <property type="molecule type" value="Genomic_DNA"/>
</dbReference>
<dbReference type="GO" id="GO:0005829">
    <property type="term" value="C:cytosol"/>
    <property type="evidence" value="ECO:0007669"/>
    <property type="project" value="TreeGrafter"/>
</dbReference>
<dbReference type="SUPFAM" id="SSF46785">
    <property type="entry name" value="Winged helix' DNA-binding domain"/>
    <property type="match status" value="1"/>
</dbReference>
<dbReference type="InterPro" id="IPR012318">
    <property type="entry name" value="HTH_CRP"/>
</dbReference>
<dbReference type="RefSeq" id="WP_193951317.1">
    <property type="nucleotide sequence ID" value="NZ_JADEYS010000001.1"/>
</dbReference>
<keyword evidence="3" id="KW-0804">Transcription</keyword>
<dbReference type="InterPro" id="IPR036390">
    <property type="entry name" value="WH_DNA-bd_sf"/>
</dbReference>
<dbReference type="CDD" id="cd00038">
    <property type="entry name" value="CAP_ED"/>
    <property type="match status" value="1"/>
</dbReference>
<dbReference type="SUPFAM" id="SSF51206">
    <property type="entry name" value="cAMP-binding domain-like"/>
    <property type="match status" value="1"/>
</dbReference>
<sequence>MSAEALIDRYSALAELDAEGRELLLQARRVELPAGTVIFRHGDSCDHFVMLVSGRIKVMTRSAAGRELLLYRIDQLGTCVLTTSCLLGHQNYPAEGIAETDVVAYLLPRSAFQQAVDNSPALRTFIFDSYAERLAGLIHLVQAVSFENIEQRLSAHLLQRADEKGVVRESHQLIADELGTAREVISRKLQVLAQKNILVLGRGRITLLDPDALQYPQCD</sequence>
<dbReference type="Proteomes" id="UP000640333">
    <property type="component" value="Unassembled WGS sequence"/>
</dbReference>
<dbReference type="InterPro" id="IPR014710">
    <property type="entry name" value="RmlC-like_jellyroll"/>
</dbReference>
<evidence type="ECO:0000256" key="3">
    <source>
        <dbReference type="ARBA" id="ARBA00023163"/>
    </source>
</evidence>
<feature type="domain" description="HTH crp-type" evidence="5">
    <location>
        <begin position="147"/>
        <end position="211"/>
    </location>
</feature>
<evidence type="ECO:0000313" key="6">
    <source>
        <dbReference type="EMBL" id="MBE9395758.1"/>
    </source>
</evidence>
<dbReference type="PANTHER" id="PTHR24567:SF74">
    <property type="entry name" value="HTH-TYPE TRANSCRIPTIONAL REGULATOR ARCR"/>
    <property type="match status" value="1"/>
</dbReference>
<comment type="caution">
    <text evidence="6">The sequence shown here is derived from an EMBL/GenBank/DDBJ whole genome shotgun (WGS) entry which is preliminary data.</text>
</comment>
<keyword evidence="1" id="KW-0805">Transcription regulation</keyword>
<dbReference type="Pfam" id="PF00027">
    <property type="entry name" value="cNMP_binding"/>
    <property type="match status" value="1"/>
</dbReference>
<evidence type="ECO:0000256" key="1">
    <source>
        <dbReference type="ARBA" id="ARBA00023015"/>
    </source>
</evidence>